<dbReference type="Proteomes" id="UP000641206">
    <property type="component" value="Unassembled WGS sequence"/>
</dbReference>
<keyword evidence="2" id="KW-1185">Reference proteome</keyword>
<evidence type="ECO:0000313" key="1">
    <source>
        <dbReference type="EMBL" id="GGP13454.1"/>
    </source>
</evidence>
<dbReference type="EMBL" id="BMLW01000010">
    <property type="protein sequence ID" value="GGP13454.1"/>
    <property type="molecule type" value="Genomic_DNA"/>
</dbReference>
<sequence length="70" mass="8444">MFGFFKRKKAEDVPHCFHRYLLSDYENFYDACLDVSESYKLVCENCGDSRWVDEYTYDRLRELGIARESI</sequence>
<gene>
    <name evidence="1" type="ORF">GCM10011346_33510</name>
</gene>
<comment type="caution">
    <text evidence="1">The sequence shown here is derived from an EMBL/GenBank/DDBJ whole genome shotgun (WGS) entry which is preliminary data.</text>
</comment>
<organism evidence="1 2">
    <name type="scientific">Oceanobacillus neutriphilus</name>
    <dbReference type="NCBI Taxonomy" id="531815"/>
    <lineage>
        <taxon>Bacteria</taxon>
        <taxon>Bacillati</taxon>
        <taxon>Bacillota</taxon>
        <taxon>Bacilli</taxon>
        <taxon>Bacillales</taxon>
        <taxon>Bacillaceae</taxon>
        <taxon>Oceanobacillus</taxon>
    </lineage>
</organism>
<accession>A0ABQ2NY62</accession>
<protein>
    <recommendedName>
        <fullName evidence="3">Zinc ribbon domain-containing protein</fullName>
    </recommendedName>
</protein>
<evidence type="ECO:0008006" key="3">
    <source>
        <dbReference type="Google" id="ProtNLM"/>
    </source>
</evidence>
<reference evidence="2" key="1">
    <citation type="journal article" date="2019" name="Int. J. Syst. Evol. Microbiol.">
        <title>The Global Catalogue of Microorganisms (GCM) 10K type strain sequencing project: providing services to taxonomists for standard genome sequencing and annotation.</title>
        <authorList>
            <consortium name="The Broad Institute Genomics Platform"/>
            <consortium name="The Broad Institute Genome Sequencing Center for Infectious Disease"/>
            <person name="Wu L."/>
            <person name="Ma J."/>
        </authorList>
    </citation>
    <scope>NUCLEOTIDE SEQUENCE [LARGE SCALE GENOMIC DNA]</scope>
    <source>
        <strain evidence="2">CGMCC 1.7693</strain>
    </source>
</reference>
<proteinExistence type="predicted"/>
<name>A0ABQ2NY62_9BACI</name>
<evidence type="ECO:0000313" key="2">
    <source>
        <dbReference type="Proteomes" id="UP000641206"/>
    </source>
</evidence>